<reference evidence="1 2" key="1">
    <citation type="journal article" date="2014" name="Genome Announc.">
        <title>The Genome Sequence of Bifidobacterium moukalabense DSM 27321 Highlights the Close Phylogenetic Relatedness with the Bifidobacterium dentium Taxon.</title>
        <authorList>
            <person name="Lugli G.A."/>
            <person name="Duranti S."/>
            <person name="Milani C."/>
            <person name="Turroni F."/>
            <person name="Viappiani A."/>
            <person name="Mangifesta M."/>
            <person name="van Sinderen D."/>
            <person name="Ventura M."/>
        </authorList>
    </citation>
    <scope>NUCLEOTIDE SEQUENCE [LARGE SCALE GENOMIC DNA]</scope>
    <source>
        <strain evidence="1 2">DSM 27321</strain>
    </source>
</reference>
<gene>
    <name evidence="1" type="ORF">BMOU_0248</name>
</gene>
<proteinExistence type="predicted"/>
<comment type="caution">
    <text evidence="1">The sequence shown here is derived from an EMBL/GenBank/DDBJ whole genome shotgun (WGS) entry which is preliminary data.</text>
</comment>
<dbReference type="PATRIC" id="fig|1435051.3.peg.244"/>
<dbReference type="OrthoDB" id="3240518at2"/>
<dbReference type="GeneID" id="97502538"/>
<organism evidence="1 2">
    <name type="scientific">Bifidobacterium moukalabense DSM 27321</name>
    <dbReference type="NCBI Taxonomy" id="1435051"/>
    <lineage>
        <taxon>Bacteria</taxon>
        <taxon>Bacillati</taxon>
        <taxon>Actinomycetota</taxon>
        <taxon>Actinomycetes</taxon>
        <taxon>Bifidobacteriales</taxon>
        <taxon>Bifidobacteriaceae</taxon>
        <taxon>Bifidobacterium</taxon>
    </lineage>
</organism>
<protein>
    <submittedName>
        <fullName evidence="1">Oligoribonuclease</fullName>
    </submittedName>
</protein>
<accession>W4NB39</accession>
<dbReference type="EMBL" id="AZMV01000001">
    <property type="protein sequence ID" value="ETY72234.1"/>
    <property type="molecule type" value="Genomic_DNA"/>
</dbReference>
<dbReference type="GO" id="GO:0003676">
    <property type="term" value="F:nucleic acid binding"/>
    <property type="evidence" value="ECO:0007669"/>
    <property type="project" value="InterPro"/>
</dbReference>
<dbReference type="eggNOG" id="COG1949">
    <property type="taxonomic scope" value="Bacteria"/>
</dbReference>
<dbReference type="InterPro" id="IPR036397">
    <property type="entry name" value="RNaseH_sf"/>
</dbReference>
<dbReference type="Gene3D" id="3.30.420.10">
    <property type="entry name" value="Ribonuclease H-like superfamily/Ribonuclease H"/>
    <property type="match status" value="1"/>
</dbReference>
<dbReference type="STRING" id="1435051.BMOU_0248"/>
<dbReference type="Proteomes" id="UP000019155">
    <property type="component" value="Unassembled WGS sequence"/>
</dbReference>
<dbReference type="AlphaFoldDB" id="W4NB39"/>
<dbReference type="RefSeq" id="WP_034873976.1">
    <property type="nucleotide sequence ID" value="NZ_AZMV01000001.1"/>
</dbReference>
<dbReference type="SUPFAM" id="SSF53098">
    <property type="entry name" value="Ribonuclease H-like"/>
    <property type="match status" value="1"/>
</dbReference>
<dbReference type="InterPro" id="IPR012337">
    <property type="entry name" value="RNaseH-like_sf"/>
</dbReference>
<name>W4NB39_9BIFI</name>
<evidence type="ECO:0000313" key="1">
    <source>
        <dbReference type="EMBL" id="ETY72234.1"/>
    </source>
</evidence>
<sequence>MTSRPDMLLWMDVETMGLDPDTDILLEIGMQCTSMDASETIDTLHRIISPDKGRLTIGEREVTAFECHAANGLLREALEAYPSCDRQSAANMAGKFVAGLAQRFTLHPAGSNVAFDLDWQTVGRDPYDSGHTSTHRVMDCIDRDIRDYMAMLAQVRGVVV</sequence>
<keyword evidence="2" id="KW-1185">Reference proteome</keyword>
<evidence type="ECO:0000313" key="2">
    <source>
        <dbReference type="Proteomes" id="UP000019155"/>
    </source>
</evidence>